<dbReference type="PANTHER" id="PTHR31728:SF5">
    <property type="entry name" value="OS07G0540200 PROTEIN"/>
    <property type="match status" value="1"/>
</dbReference>
<evidence type="ECO:0000313" key="3">
    <source>
        <dbReference type="Proteomes" id="UP000504635"/>
    </source>
</evidence>
<dbReference type="Pfam" id="PF21125">
    <property type="entry name" value="MPN_2A_DUB_like"/>
    <property type="match status" value="1"/>
</dbReference>
<dbReference type="GeneID" id="115889808"/>
<feature type="region of interest" description="Disordered" evidence="2">
    <location>
        <begin position="272"/>
        <end position="354"/>
    </location>
</feature>
<keyword evidence="3" id="KW-1185">Reference proteome</keyword>
<dbReference type="GO" id="GO:0070536">
    <property type="term" value="P:protein K63-linked deubiquitination"/>
    <property type="evidence" value="ECO:0007669"/>
    <property type="project" value="TreeGrafter"/>
</dbReference>
<reference evidence="4" key="1">
    <citation type="submission" date="2025-08" db="UniProtKB">
        <authorList>
            <consortium name="RefSeq"/>
        </authorList>
    </citation>
    <scope>IDENTIFICATION</scope>
    <source>
        <tissue evidence="4">Gonads</tissue>
    </source>
</reference>
<feature type="coiled-coil region" evidence="1">
    <location>
        <begin position="217"/>
        <end position="244"/>
    </location>
</feature>
<dbReference type="AlphaFoldDB" id="A0A6J2YR10"/>
<dbReference type="KEGG" id="soy:115889808"/>
<dbReference type="InParanoid" id="A0A6J2YR10"/>
<dbReference type="GO" id="GO:0031593">
    <property type="term" value="F:polyubiquitin modification-dependent protein binding"/>
    <property type="evidence" value="ECO:0007669"/>
    <property type="project" value="TreeGrafter"/>
</dbReference>
<evidence type="ECO:0000313" key="4">
    <source>
        <dbReference type="RefSeq" id="XP_030765747.1"/>
    </source>
</evidence>
<proteinExistence type="predicted"/>
<feature type="compositionally biased region" description="Polar residues" evidence="2">
    <location>
        <begin position="324"/>
        <end position="342"/>
    </location>
</feature>
<feature type="compositionally biased region" description="Basic residues" evidence="2">
    <location>
        <begin position="343"/>
        <end position="354"/>
    </location>
</feature>
<gene>
    <name evidence="4" type="primary">LOC115889808</name>
</gene>
<dbReference type="Proteomes" id="UP000504635">
    <property type="component" value="Unplaced"/>
</dbReference>
<organism evidence="3 4">
    <name type="scientific">Sitophilus oryzae</name>
    <name type="common">Rice weevil</name>
    <name type="synonym">Curculio oryzae</name>
    <dbReference type="NCBI Taxonomy" id="7048"/>
    <lineage>
        <taxon>Eukaryota</taxon>
        <taxon>Metazoa</taxon>
        <taxon>Ecdysozoa</taxon>
        <taxon>Arthropoda</taxon>
        <taxon>Hexapoda</taxon>
        <taxon>Insecta</taxon>
        <taxon>Pterygota</taxon>
        <taxon>Neoptera</taxon>
        <taxon>Endopterygota</taxon>
        <taxon>Coleoptera</taxon>
        <taxon>Polyphaga</taxon>
        <taxon>Cucujiformia</taxon>
        <taxon>Curculionidae</taxon>
        <taxon>Dryophthorinae</taxon>
        <taxon>Sitophilus</taxon>
    </lineage>
</organism>
<dbReference type="GO" id="GO:0008608">
    <property type="term" value="P:attachment of spindle microtubules to kinetochore"/>
    <property type="evidence" value="ECO:0007669"/>
    <property type="project" value="TreeGrafter"/>
</dbReference>
<dbReference type="GO" id="GO:0005634">
    <property type="term" value="C:nucleus"/>
    <property type="evidence" value="ECO:0007669"/>
    <property type="project" value="TreeGrafter"/>
</dbReference>
<dbReference type="RefSeq" id="XP_030765747.1">
    <property type="nucleotide sequence ID" value="XM_030909887.1"/>
</dbReference>
<evidence type="ECO:0000256" key="2">
    <source>
        <dbReference type="SAM" id="MobiDB-lite"/>
    </source>
</evidence>
<dbReference type="GO" id="GO:0008017">
    <property type="term" value="F:microtubule binding"/>
    <property type="evidence" value="ECO:0007669"/>
    <property type="project" value="TreeGrafter"/>
</dbReference>
<dbReference type="GO" id="GO:0090307">
    <property type="term" value="P:mitotic spindle assembly"/>
    <property type="evidence" value="ECO:0007669"/>
    <property type="project" value="TreeGrafter"/>
</dbReference>
<keyword evidence="1" id="KW-0175">Coiled coil</keyword>
<dbReference type="PANTHER" id="PTHR31728">
    <property type="entry name" value="ABRAXAS FAMILY MEMBER"/>
    <property type="match status" value="1"/>
</dbReference>
<accession>A0A6J2YR10</accession>
<evidence type="ECO:0000256" key="1">
    <source>
        <dbReference type="SAM" id="Coils"/>
    </source>
</evidence>
<sequence>MFQPASVSLSGPAFSFLLYETSKSSVRQDGFLLGEIIHREITSITDNDQKQVDISKIIKINSIVPCPKGNYYVKGRVDQQKIRRFLGPNFTKVVAWYKYEPFSSLKFTLRDRILHKQFRELFDIPPDLFSFCSLSMEHTDTLSSYNYQQTFLRYSNGYFDRLTVHIPNLSESNNTYKNSEAASEVFDKILSTIKMDIENTKGVVAVTEIQNAVQNYINNTISDLAKAEETLYNLESEIEALKLGRAPELNSSNLNDRSVTDNSDDMMSFEETSEIKVPVSNERSVESPEVLIKTPRSRSRSDKKADEDIDNLENIDSNRKDELNQNTVQNSPESTRTVYNQKSKIRGRPRRKVL</sequence>
<dbReference type="InterPro" id="IPR023238">
    <property type="entry name" value="FAM175"/>
</dbReference>
<dbReference type="OrthoDB" id="6358435at2759"/>
<dbReference type="PRINTS" id="PR02051">
    <property type="entry name" value="PROTEINF175"/>
</dbReference>
<name>A0A6J2YR10_SITOR</name>
<protein>
    <submittedName>
        <fullName evidence="4">BRISC complex subunit FAM175B-like</fullName>
    </submittedName>
</protein>